<name>A0AAV7SCZ2_PLEWA</name>
<evidence type="ECO:0000256" key="1">
    <source>
        <dbReference type="SAM" id="MobiDB-lite"/>
    </source>
</evidence>
<feature type="compositionally biased region" description="Basic and acidic residues" evidence="1">
    <location>
        <begin position="98"/>
        <end position="108"/>
    </location>
</feature>
<dbReference type="Proteomes" id="UP001066276">
    <property type="component" value="Chromosome 4_2"/>
</dbReference>
<sequence>MCRSTTRLTTRTSVAPGGRLRHWGRAALELRRIWKGSARIPLRGNQGRVSIGKVSRKESWEPDSATTRLSSSSPTIGKESKVVGAVGARGTARLSTDKAFGKVSREPDSAVTRFSSSR</sequence>
<feature type="compositionally biased region" description="Polar residues" evidence="1">
    <location>
        <begin position="64"/>
        <end position="75"/>
    </location>
</feature>
<comment type="caution">
    <text evidence="2">The sequence shown here is derived from an EMBL/GenBank/DDBJ whole genome shotgun (WGS) entry which is preliminary data.</text>
</comment>
<accession>A0AAV7SCZ2</accession>
<evidence type="ECO:0000313" key="2">
    <source>
        <dbReference type="EMBL" id="KAJ1161681.1"/>
    </source>
</evidence>
<gene>
    <name evidence="2" type="ORF">NDU88_002163</name>
</gene>
<protein>
    <submittedName>
        <fullName evidence="2">Uncharacterized protein</fullName>
    </submittedName>
</protein>
<feature type="region of interest" description="Disordered" evidence="1">
    <location>
        <begin position="98"/>
        <end position="118"/>
    </location>
</feature>
<organism evidence="2 3">
    <name type="scientific">Pleurodeles waltl</name>
    <name type="common">Iberian ribbed newt</name>
    <dbReference type="NCBI Taxonomy" id="8319"/>
    <lineage>
        <taxon>Eukaryota</taxon>
        <taxon>Metazoa</taxon>
        <taxon>Chordata</taxon>
        <taxon>Craniata</taxon>
        <taxon>Vertebrata</taxon>
        <taxon>Euteleostomi</taxon>
        <taxon>Amphibia</taxon>
        <taxon>Batrachia</taxon>
        <taxon>Caudata</taxon>
        <taxon>Salamandroidea</taxon>
        <taxon>Salamandridae</taxon>
        <taxon>Pleurodelinae</taxon>
        <taxon>Pleurodeles</taxon>
    </lineage>
</organism>
<keyword evidence="3" id="KW-1185">Reference proteome</keyword>
<dbReference type="EMBL" id="JANPWB010000008">
    <property type="protein sequence ID" value="KAJ1161681.1"/>
    <property type="molecule type" value="Genomic_DNA"/>
</dbReference>
<evidence type="ECO:0000313" key="3">
    <source>
        <dbReference type="Proteomes" id="UP001066276"/>
    </source>
</evidence>
<proteinExistence type="predicted"/>
<feature type="region of interest" description="Disordered" evidence="1">
    <location>
        <begin position="53"/>
        <end position="80"/>
    </location>
</feature>
<dbReference type="AlphaFoldDB" id="A0AAV7SCZ2"/>
<reference evidence="2" key="1">
    <citation type="journal article" date="2022" name="bioRxiv">
        <title>Sequencing and chromosome-scale assembly of the giantPleurodeles waltlgenome.</title>
        <authorList>
            <person name="Brown T."/>
            <person name="Elewa A."/>
            <person name="Iarovenko S."/>
            <person name="Subramanian E."/>
            <person name="Araus A.J."/>
            <person name="Petzold A."/>
            <person name="Susuki M."/>
            <person name="Suzuki K.-i.T."/>
            <person name="Hayashi T."/>
            <person name="Toyoda A."/>
            <person name="Oliveira C."/>
            <person name="Osipova E."/>
            <person name="Leigh N.D."/>
            <person name="Simon A."/>
            <person name="Yun M.H."/>
        </authorList>
    </citation>
    <scope>NUCLEOTIDE SEQUENCE</scope>
    <source>
        <strain evidence="2">20211129_DDA</strain>
        <tissue evidence="2">Liver</tissue>
    </source>
</reference>